<dbReference type="InterPro" id="IPR029001">
    <property type="entry name" value="ITPase-like_fam"/>
</dbReference>
<dbReference type="PANTHER" id="PTHR43213:SF5">
    <property type="entry name" value="BIFUNCTIONAL DTTP_UTP PYROPHOSPHATASE_METHYLTRANSFERASE PROTEIN-RELATED"/>
    <property type="match status" value="1"/>
</dbReference>
<evidence type="ECO:0000256" key="2">
    <source>
        <dbReference type="ARBA" id="ARBA00022801"/>
    </source>
</evidence>
<evidence type="ECO:0000256" key="3">
    <source>
        <dbReference type="ARBA" id="ARBA00023080"/>
    </source>
</evidence>
<reference evidence="5 6" key="1">
    <citation type="submission" date="2017-07" db="EMBL/GenBank/DDBJ databases">
        <title>Complete genome sequence of Oryzomicrobium terrae TPP412.</title>
        <authorList>
            <person name="Chiu L.-W."/>
            <person name="Lo K.-J."/>
            <person name="Tsai Y.-M."/>
            <person name="Lin S.-S."/>
            <person name="Kuo C.-H."/>
            <person name="Liu C.-T."/>
        </authorList>
    </citation>
    <scope>NUCLEOTIDE SEQUENCE [LARGE SCALE GENOMIC DNA]</scope>
    <source>
        <strain evidence="5 6">TPP412</strain>
    </source>
</reference>
<dbReference type="NCBIfam" id="TIGR00172">
    <property type="entry name" value="maf"/>
    <property type="match status" value="1"/>
</dbReference>
<evidence type="ECO:0000313" key="6">
    <source>
        <dbReference type="Proteomes" id="UP000323671"/>
    </source>
</evidence>
<evidence type="ECO:0000313" key="5">
    <source>
        <dbReference type="EMBL" id="QEL66339.1"/>
    </source>
</evidence>
<feature type="active site" description="Proton acceptor" evidence="4">
    <location>
        <position position="86"/>
    </location>
</feature>
<comment type="subcellular location">
    <subcellularLocation>
        <location evidence="4">Cytoplasm</location>
    </subcellularLocation>
</comment>
<dbReference type="KEGG" id="otr:OTERR_28630"/>
<sequence length="207" mass="22584">MTLAPQRLYLASRSPRRRELLTQIGVHFDTLLFRAGARADGEVDETPLPGEDPVTYVQRVARAKAEHGRRILVWRKLQPQVVLSADTTVEVDGQILGKPVDGDDAARTLRLLSGRAHRVLTAVVVATPAGQIEAALSESRVRFRELSDAEIRRYVASGEPLDKAGSYGIQGRAALFVAHMEGSYTGIMGLPLFETGALLRKIGFDGL</sequence>
<comment type="catalytic activity">
    <reaction evidence="4">
        <text>dTTP + H2O = dTMP + diphosphate + H(+)</text>
        <dbReference type="Rhea" id="RHEA:28534"/>
        <dbReference type="ChEBI" id="CHEBI:15377"/>
        <dbReference type="ChEBI" id="CHEBI:15378"/>
        <dbReference type="ChEBI" id="CHEBI:33019"/>
        <dbReference type="ChEBI" id="CHEBI:37568"/>
        <dbReference type="ChEBI" id="CHEBI:63528"/>
        <dbReference type="EC" id="3.6.1.9"/>
    </reaction>
</comment>
<gene>
    <name evidence="5" type="primary">yceF</name>
    <name evidence="5" type="ORF">OTERR_28630</name>
</gene>
<comment type="catalytic activity">
    <reaction evidence="4">
        <text>UTP + H2O = UMP + diphosphate + H(+)</text>
        <dbReference type="Rhea" id="RHEA:29395"/>
        <dbReference type="ChEBI" id="CHEBI:15377"/>
        <dbReference type="ChEBI" id="CHEBI:15378"/>
        <dbReference type="ChEBI" id="CHEBI:33019"/>
        <dbReference type="ChEBI" id="CHEBI:46398"/>
        <dbReference type="ChEBI" id="CHEBI:57865"/>
        <dbReference type="EC" id="3.6.1.9"/>
    </reaction>
</comment>
<dbReference type="InterPro" id="IPR003697">
    <property type="entry name" value="Maf-like"/>
</dbReference>
<dbReference type="RefSeq" id="WP_054620323.1">
    <property type="nucleotide sequence ID" value="NZ_CP022579.1"/>
</dbReference>
<dbReference type="PIRSF" id="PIRSF006305">
    <property type="entry name" value="Maf"/>
    <property type="match status" value="1"/>
</dbReference>
<name>A0A5C1ECJ3_9RHOO</name>
<evidence type="ECO:0000256" key="4">
    <source>
        <dbReference type="HAMAP-Rule" id="MF_00528"/>
    </source>
</evidence>
<proteinExistence type="inferred from homology"/>
<keyword evidence="6" id="KW-1185">Reference proteome</keyword>
<dbReference type="SUPFAM" id="SSF52972">
    <property type="entry name" value="ITPase-like"/>
    <property type="match status" value="1"/>
</dbReference>
<dbReference type="PANTHER" id="PTHR43213">
    <property type="entry name" value="BIFUNCTIONAL DTTP/UTP PYROPHOSPHATASE/METHYLTRANSFERASE PROTEIN-RELATED"/>
    <property type="match status" value="1"/>
</dbReference>
<comment type="caution">
    <text evidence="4">Lacks conserved residue(s) required for the propagation of feature annotation.</text>
</comment>
<protein>
    <recommendedName>
        <fullName evidence="4">dTTP/UTP pyrophosphatase</fullName>
        <shortName evidence="4">dTTPase/UTPase</shortName>
        <ecNumber evidence="4">3.6.1.9</ecNumber>
    </recommendedName>
    <alternativeName>
        <fullName evidence="4">Nucleoside triphosphate pyrophosphatase</fullName>
    </alternativeName>
    <alternativeName>
        <fullName evidence="4">Nucleotide pyrophosphatase</fullName>
        <shortName evidence="4">Nucleotide PPase</shortName>
    </alternativeName>
</protein>
<dbReference type="GO" id="GO:0036221">
    <property type="term" value="F:UTP diphosphatase activity"/>
    <property type="evidence" value="ECO:0007669"/>
    <property type="project" value="RHEA"/>
</dbReference>
<feature type="site" description="Important for substrate specificity" evidence="4">
    <location>
        <position position="87"/>
    </location>
</feature>
<evidence type="ECO:0000256" key="1">
    <source>
        <dbReference type="ARBA" id="ARBA00001968"/>
    </source>
</evidence>
<dbReference type="EC" id="3.6.1.9" evidence="4"/>
<dbReference type="CDD" id="cd00555">
    <property type="entry name" value="Maf"/>
    <property type="match status" value="1"/>
</dbReference>
<feature type="site" description="Important for substrate specificity" evidence="4">
    <location>
        <position position="16"/>
    </location>
</feature>
<keyword evidence="2 4" id="KW-0378">Hydrolase</keyword>
<dbReference type="GO" id="GO:0009117">
    <property type="term" value="P:nucleotide metabolic process"/>
    <property type="evidence" value="ECO:0007669"/>
    <property type="project" value="UniProtKB-KW"/>
</dbReference>
<comment type="function">
    <text evidence="4">Nucleoside triphosphate pyrophosphatase that hydrolyzes dTTP and UTP. May have a dual role in cell division arrest and in preventing the incorporation of modified nucleotides into cellular nucleic acids.</text>
</comment>
<dbReference type="Gene3D" id="3.90.950.10">
    <property type="match status" value="1"/>
</dbReference>
<dbReference type="HAMAP" id="MF_00528">
    <property type="entry name" value="Maf"/>
    <property type="match status" value="1"/>
</dbReference>
<keyword evidence="3 4" id="KW-0546">Nucleotide metabolism</keyword>
<feature type="site" description="Important for substrate specificity" evidence="4">
    <location>
        <position position="170"/>
    </location>
</feature>
<dbReference type="EMBL" id="CP022579">
    <property type="protein sequence ID" value="QEL66339.1"/>
    <property type="molecule type" value="Genomic_DNA"/>
</dbReference>
<dbReference type="GO" id="GO:0036218">
    <property type="term" value="F:dTTP diphosphatase activity"/>
    <property type="evidence" value="ECO:0007669"/>
    <property type="project" value="RHEA"/>
</dbReference>
<dbReference type="GO" id="GO:0005737">
    <property type="term" value="C:cytoplasm"/>
    <property type="evidence" value="ECO:0007669"/>
    <property type="project" value="UniProtKB-SubCell"/>
</dbReference>
<dbReference type="AlphaFoldDB" id="A0A5C1ECJ3"/>
<comment type="similarity">
    <text evidence="4">Belongs to the Maf family. YhdE subfamily.</text>
</comment>
<dbReference type="Proteomes" id="UP000323671">
    <property type="component" value="Chromosome"/>
</dbReference>
<keyword evidence="4" id="KW-0963">Cytoplasm</keyword>
<accession>A0A5C1ECJ3</accession>
<dbReference type="Pfam" id="PF02545">
    <property type="entry name" value="Maf"/>
    <property type="match status" value="1"/>
</dbReference>
<comment type="cofactor">
    <cofactor evidence="1 4">
        <name>a divalent metal cation</name>
        <dbReference type="ChEBI" id="CHEBI:60240"/>
    </cofactor>
</comment>
<organism evidence="5 6">
    <name type="scientific">Oryzomicrobium terrae</name>
    <dbReference type="NCBI Taxonomy" id="1735038"/>
    <lineage>
        <taxon>Bacteria</taxon>
        <taxon>Pseudomonadati</taxon>
        <taxon>Pseudomonadota</taxon>
        <taxon>Betaproteobacteria</taxon>
        <taxon>Rhodocyclales</taxon>
        <taxon>Rhodocyclaceae</taxon>
        <taxon>Oryzomicrobium</taxon>
    </lineage>
</organism>